<dbReference type="AlphaFoldDB" id="B6QD64"/>
<dbReference type="Proteomes" id="UP000001294">
    <property type="component" value="Unassembled WGS sequence"/>
</dbReference>
<keyword evidence="4" id="KW-1185">Reference proteome</keyword>
<evidence type="ECO:0000256" key="2">
    <source>
        <dbReference type="SAM" id="MobiDB-lite"/>
    </source>
</evidence>
<gene>
    <name evidence="3" type="ORF">PMAA_077470</name>
</gene>
<dbReference type="PhylomeDB" id="B6QD64"/>
<evidence type="ECO:0000256" key="1">
    <source>
        <dbReference type="SAM" id="Coils"/>
    </source>
</evidence>
<reference evidence="4" key="1">
    <citation type="journal article" date="2015" name="Genome Announc.">
        <title>Genome sequence of the AIDS-associated pathogen Penicillium marneffei (ATCC18224) and its near taxonomic relative Talaromyces stipitatus (ATCC10500).</title>
        <authorList>
            <person name="Nierman W.C."/>
            <person name="Fedorova-Abrams N.D."/>
            <person name="Andrianopoulos A."/>
        </authorList>
    </citation>
    <scope>NUCLEOTIDE SEQUENCE [LARGE SCALE GENOMIC DNA]</scope>
    <source>
        <strain evidence="4">ATCC 18224 / CBS 334.59 / QM 7333</strain>
    </source>
</reference>
<sequence length="224" mass="25639">MTSVVLVTFLSNYKLKNDQTKPSTCKVRFSMPPDKTKKRRHHAPTRTNTSYSATSSSTIIAGPHNSRNETAATAAKVLVAQLSSPTLNTRSEFELAYKISKSTTSIAVKQLATTLCRGDIAETTSRLAQNRSDLNALIEAAQEQVEKVKKMERDWRPELPSTTKEFATDLVAGKNKDMREAMKQFDELRWEYERIIKYLDWIEELKVERENLLEDRKYMCGHFQ</sequence>
<evidence type="ECO:0000313" key="4">
    <source>
        <dbReference type="Proteomes" id="UP000001294"/>
    </source>
</evidence>
<feature type="compositionally biased region" description="Low complexity" evidence="2">
    <location>
        <begin position="45"/>
        <end position="58"/>
    </location>
</feature>
<dbReference type="HOGENOM" id="CLU_1235395_0_0_1"/>
<accession>B6QD64</accession>
<feature type="coiled-coil region" evidence="1">
    <location>
        <begin position="124"/>
        <end position="154"/>
    </location>
</feature>
<protein>
    <submittedName>
        <fullName evidence="3">Uncharacterized protein</fullName>
    </submittedName>
</protein>
<keyword evidence="1" id="KW-0175">Coiled coil</keyword>
<dbReference type="VEuPathDB" id="FungiDB:PMAA_077470"/>
<evidence type="ECO:0000313" key="3">
    <source>
        <dbReference type="EMBL" id="EEA23714.1"/>
    </source>
</evidence>
<proteinExistence type="predicted"/>
<name>B6QD64_TALMQ</name>
<dbReference type="EMBL" id="DS995901">
    <property type="protein sequence ID" value="EEA23714.1"/>
    <property type="molecule type" value="Genomic_DNA"/>
</dbReference>
<feature type="region of interest" description="Disordered" evidence="2">
    <location>
        <begin position="30"/>
        <end position="64"/>
    </location>
</feature>
<dbReference type="OrthoDB" id="4222126at2759"/>
<organism evidence="3 4">
    <name type="scientific">Talaromyces marneffei (strain ATCC 18224 / CBS 334.59 / QM 7333)</name>
    <name type="common">Penicillium marneffei</name>
    <dbReference type="NCBI Taxonomy" id="441960"/>
    <lineage>
        <taxon>Eukaryota</taxon>
        <taxon>Fungi</taxon>
        <taxon>Dikarya</taxon>
        <taxon>Ascomycota</taxon>
        <taxon>Pezizomycotina</taxon>
        <taxon>Eurotiomycetes</taxon>
        <taxon>Eurotiomycetidae</taxon>
        <taxon>Eurotiales</taxon>
        <taxon>Trichocomaceae</taxon>
        <taxon>Talaromyces</taxon>
        <taxon>Talaromyces sect. Talaromyces</taxon>
    </lineage>
</organism>